<dbReference type="Proteomes" id="UP000484164">
    <property type="component" value="Unassembled WGS sequence"/>
</dbReference>
<feature type="transmembrane region" description="Helical" evidence="1">
    <location>
        <begin position="76"/>
        <end position="94"/>
    </location>
</feature>
<keyword evidence="3" id="KW-1185">Reference proteome</keyword>
<evidence type="ECO:0000313" key="3">
    <source>
        <dbReference type="Proteomes" id="UP000484164"/>
    </source>
</evidence>
<sequence length="95" mass="10612">MGYSGTNGLEQLKQLRNRKVARMNTLAGRRKQPVKDMIGLRAKIQPTTIEPADPKVLAAISEQSEKNRRNRAIKRISATLALAVVIFLIMLLLTD</sequence>
<evidence type="ECO:0000313" key="2">
    <source>
        <dbReference type="EMBL" id="KAB2817132.1"/>
    </source>
</evidence>
<reference evidence="2 3" key="1">
    <citation type="submission" date="2019-10" db="EMBL/GenBank/DDBJ databases">
        <title>Genome sequence of Phaeocystidibacter marisrubri JCM30614 (type strain).</title>
        <authorList>
            <person name="Bowman J.P."/>
        </authorList>
    </citation>
    <scope>NUCLEOTIDE SEQUENCE [LARGE SCALE GENOMIC DNA]</scope>
    <source>
        <strain evidence="2 3">JCM 30614</strain>
    </source>
</reference>
<comment type="caution">
    <text evidence="2">The sequence shown here is derived from an EMBL/GenBank/DDBJ whole genome shotgun (WGS) entry which is preliminary data.</text>
</comment>
<dbReference type="AlphaFoldDB" id="A0A6L3ZGH1"/>
<organism evidence="2 3">
    <name type="scientific">Phaeocystidibacter marisrubri</name>
    <dbReference type="NCBI Taxonomy" id="1577780"/>
    <lineage>
        <taxon>Bacteria</taxon>
        <taxon>Pseudomonadati</taxon>
        <taxon>Bacteroidota</taxon>
        <taxon>Flavobacteriia</taxon>
        <taxon>Flavobacteriales</taxon>
        <taxon>Phaeocystidibacteraceae</taxon>
        <taxon>Phaeocystidibacter</taxon>
    </lineage>
</organism>
<gene>
    <name evidence="2" type="ORF">F8C82_01680</name>
</gene>
<accession>A0A6L3ZGH1</accession>
<proteinExistence type="predicted"/>
<name>A0A6L3ZGH1_9FLAO</name>
<keyword evidence="1" id="KW-0472">Membrane</keyword>
<keyword evidence="1" id="KW-1133">Transmembrane helix</keyword>
<dbReference type="EMBL" id="WBVQ01000001">
    <property type="protein sequence ID" value="KAB2817132.1"/>
    <property type="molecule type" value="Genomic_DNA"/>
</dbReference>
<keyword evidence="1" id="KW-0812">Transmembrane</keyword>
<evidence type="ECO:0000256" key="1">
    <source>
        <dbReference type="SAM" id="Phobius"/>
    </source>
</evidence>
<dbReference type="RefSeq" id="WP_151691703.1">
    <property type="nucleotide sequence ID" value="NZ_BMGX01000002.1"/>
</dbReference>
<protein>
    <submittedName>
        <fullName evidence="2">Uncharacterized protein</fullName>
    </submittedName>
</protein>